<dbReference type="SUPFAM" id="SSF46785">
    <property type="entry name" value="Winged helix' DNA-binding domain"/>
    <property type="match status" value="1"/>
</dbReference>
<dbReference type="Gene3D" id="1.10.10.10">
    <property type="entry name" value="Winged helix-like DNA-binding domain superfamily/Winged helix DNA-binding domain"/>
    <property type="match status" value="1"/>
</dbReference>
<evidence type="ECO:0000313" key="9">
    <source>
        <dbReference type="Proteomes" id="UP000000305"/>
    </source>
</evidence>
<reference evidence="8 9" key="1">
    <citation type="journal article" date="2011" name="Science">
        <title>The ecoresponsive genome of Daphnia pulex.</title>
        <authorList>
            <person name="Colbourne J.K."/>
            <person name="Pfrender M.E."/>
            <person name="Gilbert D."/>
            <person name="Thomas W.K."/>
            <person name="Tucker A."/>
            <person name="Oakley T.H."/>
            <person name="Tokishita S."/>
            <person name="Aerts A."/>
            <person name="Arnold G.J."/>
            <person name="Basu M.K."/>
            <person name="Bauer D.J."/>
            <person name="Caceres C.E."/>
            <person name="Carmel L."/>
            <person name="Casola C."/>
            <person name="Choi J.H."/>
            <person name="Detter J.C."/>
            <person name="Dong Q."/>
            <person name="Dusheyko S."/>
            <person name="Eads B.D."/>
            <person name="Frohlich T."/>
            <person name="Geiler-Samerotte K.A."/>
            <person name="Gerlach D."/>
            <person name="Hatcher P."/>
            <person name="Jogdeo S."/>
            <person name="Krijgsveld J."/>
            <person name="Kriventseva E.V."/>
            <person name="Kultz D."/>
            <person name="Laforsch C."/>
            <person name="Lindquist E."/>
            <person name="Lopez J."/>
            <person name="Manak J.R."/>
            <person name="Muller J."/>
            <person name="Pangilinan J."/>
            <person name="Patwardhan R.P."/>
            <person name="Pitluck S."/>
            <person name="Pritham E.J."/>
            <person name="Rechtsteiner A."/>
            <person name="Rho M."/>
            <person name="Rogozin I.B."/>
            <person name="Sakarya O."/>
            <person name="Salamov A."/>
            <person name="Schaack S."/>
            <person name="Shapiro H."/>
            <person name="Shiga Y."/>
            <person name="Skalitzky C."/>
            <person name="Smith Z."/>
            <person name="Souvorov A."/>
            <person name="Sung W."/>
            <person name="Tang Z."/>
            <person name="Tsuchiya D."/>
            <person name="Tu H."/>
            <person name="Vos H."/>
            <person name="Wang M."/>
            <person name="Wolf Y.I."/>
            <person name="Yamagata H."/>
            <person name="Yamada T."/>
            <person name="Ye Y."/>
            <person name="Shaw J.R."/>
            <person name="Andrews J."/>
            <person name="Crease T.J."/>
            <person name="Tang H."/>
            <person name="Lucas S.M."/>
            <person name="Robertson H.M."/>
            <person name="Bork P."/>
            <person name="Koonin E.V."/>
            <person name="Zdobnov E.M."/>
            <person name="Grigoriev I.V."/>
            <person name="Lynch M."/>
            <person name="Boore J.L."/>
        </authorList>
    </citation>
    <scope>NUCLEOTIDE SEQUENCE [LARGE SCALE GENOMIC DNA]</scope>
</reference>
<dbReference type="Proteomes" id="UP000000305">
    <property type="component" value="Unassembled WGS sequence"/>
</dbReference>
<dbReference type="InterPro" id="IPR036390">
    <property type="entry name" value="WH_DNA-bd_sf"/>
</dbReference>
<dbReference type="PANTHER" id="PTHR22792:SF140">
    <property type="entry name" value="ACHILLES, ISOFORM A"/>
    <property type="match status" value="1"/>
</dbReference>
<dbReference type="PANTHER" id="PTHR22792">
    <property type="entry name" value="LUPUS LA PROTEIN-RELATED"/>
    <property type="match status" value="1"/>
</dbReference>
<feature type="compositionally biased region" description="Polar residues" evidence="5">
    <location>
        <begin position="358"/>
        <end position="367"/>
    </location>
</feature>
<feature type="region of interest" description="Disordered" evidence="5">
    <location>
        <begin position="35"/>
        <end position="89"/>
    </location>
</feature>
<evidence type="ECO:0000256" key="1">
    <source>
        <dbReference type="ARBA" id="ARBA00004123"/>
    </source>
</evidence>
<dbReference type="InterPro" id="IPR002344">
    <property type="entry name" value="Lupus_La"/>
</dbReference>
<dbReference type="CDD" id="cd08033">
    <property type="entry name" value="LARP_6"/>
    <property type="match status" value="1"/>
</dbReference>
<dbReference type="OrthoDB" id="435402at2759"/>
<evidence type="ECO:0000256" key="2">
    <source>
        <dbReference type="ARBA" id="ARBA00022884"/>
    </source>
</evidence>
<feature type="domain" description="HTH La-type RNA-binding" evidence="6">
    <location>
        <begin position="95"/>
        <end position="187"/>
    </location>
</feature>
<dbReference type="EMBL" id="GL732654">
    <property type="protein sequence ID" value="EFX68521.1"/>
    <property type="molecule type" value="Genomic_DNA"/>
</dbReference>
<dbReference type="InterPro" id="IPR006630">
    <property type="entry name" value="La_HTH"/>
</dbReference>
<dbReference type="PROSITE" id="PS51938">
    <property type="entry name" value="SUZ_C"/>
    <property type="match status" value="1"/>
</dbReference>
<dbReference type="GO" id="GO:0006396">
    <property type="term" value="P:RNA processing"/>
    <property type="evidence" value="ECO:0007669"/>
    <property type="project" value="InterPro"/>
</dbReference>
<protein>
    <submittedName>
        <fullName evidence="8">Uncharacterized protein</fullName>
    </submittedName>
</protein>
<dbReference type="InterPro" id="IPR034880">
    <property type="entry name" value="LARP6_RRM"/>
</dbReference>
<feature type="domain" description="SUZ-C" evidence="7">
    <location>
        <begin position="425"/>
        <end position="484"/>
    </location>
</feature>
<dbReference type="InParanoid" id="E9HIB7"/>
<dbReference type="InterPro" id="IPR036388">
    <property type="entry name" value="WH-like_DNA-bd_sf"/>
</dbReference>
<evidence type="ECO:0000313" key="8">
    <source>
        <dbReference type="EMBL" id="EFX68521.1"/>
    </source>
</evidence>
<keyword evidence="9" id="KW-1185">Reference proteome</keyword>
<feature type="compositionally biased region" description="Low complexity" evidence="5">
    <location>
        <begin position="479"/>
        <end position="492"/>
    </location>
</feature>
<keyword evidence="3" id="KW-0539">Nucleus</keyword>
<feature type="region of interest" description="Disordered" evidence="5">
    <location>
        <begin position="286"/>
        <end position="407"/>
    </location>
</feature>
<feature type="region of interest" description="Disordered" evidence="5">
    <location>
        <begin position="468"/>
        <end position="503"/>
    </location>
</feature>
<accession>E9HIB7</accession>
<dbReference type="PRINTS" id="PR00302">
    <property type="entry name" value="LUPUSLA"/>
</dbReference>
<dbReference type="AlphaFoldDB" id="E9HIB7"/>
<dbReference type="GO" id="GO:1990904">
    <property type="term" value="C:ribonucleoprotein complex"/>
    <property type="evidence" value="ECO:0007669"/>
    <property type="project" value="InterPro"/>
</dbReference>
<comment type="subcellular location">
    <subcellularLocation>
        <location evidence="1">Nucleus</location>
    </subcellularLocation>
</comment>
<dbReference type="eggNOG" id="KOG1855">
    <property type="taxonomic scope" value="Eukaryota"/>
</dbReference>
<evidence type="ECO:0000259" key="7">
    <source>
        <dbReference type="PROSITE" id="PS51938"/>
    </source>
</evidence>
<dbReference type="SMART" id="SM00715">
    <property type="entry name" value="LA"/>
    <property type="match status" value="1"/>
</dbReference>
<dbReference type="GO" id="GO:0003729">
    <property type="term" value="F:mRNA binding"/>
    <property type="evidence" value="ECO:0000318"/>
    <property type="project" value="GO_Central"/>
</dbReference>
<dbReference type="Pfam" id="PF05383">
    <property type="entry name" value="La"/>
    <property type="match status" value="1"/>
</dbReference>
<feature type="compositionally biased region" description="Polar residues" evidence="5">
    <location>
        <begin position="380"/>
        <end position="407"/>
    </location>
</feature>
<evidence type="ECO:0000256" key="3">
    <source>
        <dbReference type="ARBA" id="ARBA00023242"/>
    </source>
</evidence>
<dbReference type="HOGENOM" id="CLU_015330_2_0_1"/>
<dbReference type="InterPro" id="IPR045180">
    <property type="entry name" value="La_dom_prot"/>
</dbReference>
<gene>
    <name evidence="8" type="ORF">DAPPUDRAFT_301444</name>
</gene>
<keyword evidence="2 4" id="KW-0694">RNA-binding</keyword>
<dbReference type="PROSITE" id="PS50961">
    <property type="entry name" value="HTH_LA"/>
    <property type="match status" value="1"/>
</dbReference>
<dbReference type="KEGG" id="dpx:DAPPUDRAFT_301444"/>
<dbReference type="OMA" id="WIGGLWR"/>
<dbReference type="PhylomeDB" id="E9HIB7"/>
<evidence type="ECO:0000256" key="5">
    <source>
        <dbReference type="SAM" id="MobiDB-lite"/>
    </source>
</evidence>
<dbReference type="InterPro" id="IPR024642">
    <property type="entry name" value="SUZ-C"/>
</dbReference>
<name>E9HIB7_DAPPU</name>
<proteinExistence type="predicted"/>
<dbReference type="CDD" id="cd12289">
    <property type="entry name" value="RRM_LARP6"/>
    <property type="match status" value="1"/>
</dbReference>
<feature type="compositionally biased region" description="Polar residues" evidence="5">
    <location>
        <begin position="290"/>
        <end position="318"/>
    </location>
</feature>
<organism evidence="8 9">
    <name type="scientific">Daphnia pulex</name>
    <name type="common">Water flea</name>
    <dbReference type="NCBI Taxonomy" id="6669"/>
    <lineage>
        <taxon>Eukaryota</taxon>
        <taxon>Metazoa</taxon>
        <taxon>Ecdysozoa</taxon>
        <taxon>Arthropoda</taxon>
        <taxon>Crustacea</taxon>
        <taxon>Branchiopoda</taxon>
        <taxon>Diplostraca</taxon>
        <taxon>Cladocera</taxon>
        <taxon>Anomopoda</taxon>
        <taxon>Daphniidae</taxon>
        <taxon>Daphnia</taxon>
    </lineage>
</organism>
<evidence type="ECO:0000259" key="6">
    <source>
        <dbReference type="PROSITE" id="PS50961"/>
    </source>
</evidence>
<feature type="compositionally biased region" description="Polar residues" evidence="5">
    <location>
        <begin position="329"/>
        <end position="338"/>
    </location>
</feature>
<dbReference type="GO" id="GO:0005634">
    <property type="term" value="C:nucleus"/>
    <property type="evidence" value="ECO:0000318"/>
    <property type="project" value="GO_Central"/>
</dbReference>
<dbReference type="STRING" id="6669.E9HIB7"/>
<dbReference type="FunFam" id="1.10.10.10:FF:000158">
    <property type="entry name" value="La ribonucleoprotein domain family member 7"/>
    <property type="match status" value="1"/>
</dbReference>
<evidence type="ECO:0000256" key="4">
    <source>
        <dbReference type="PROSITE-ProRule" id="PRU00332"/>
    </source>
</evidence>
<sequence>MAPNPNECVVVLQMQQSTPTPQELAGQMIKIVTSDVDSTSEDGEHFYDASSDIGCGNGVGAGDGNDDRSDDSAPEEGTNGGSNKADSGIEDVTFEIPDAQLAAQIVEQVEFYFSDAHILKDAFLLKHARRNRDGFISLKLITSFKKVKHVTKDWRVVAHACRTLSKELEVNEAGTKVRRVAPLPETDETSPSRTVVAIGLAVDKASIEGVVEMFNGVVPQGAIGLIRILRPGNTIPPDVRQCANRHQDILTSICAVVEFEQAESARAVLKDAAALMPAGVKLVELASRRNGGSNKTSPTSSRPVTPNSLPPSENNTPNNRRKRRGATAQPKSVVSALQDSDAEAPRSPFLRRHHHQQNDSTSSTPLHSPQPRRHMPAHLTGNSRGGSRQNSPDLHQITRPKSSSYSEAMTINSSAVAAGTATPPGSHSPWVRRRLGLVASAAGGSGGQESGRSSPLVDNRLSVPANIVRMPNGPDGTRGFHFQQQGQQQQQHGKPRSASAPEVSLMVTVF</sequence>